<dbReference type="EMBL" id="HBUF01013922">
    <property type="protein sequence ID" value="CAG6609020.1"/>
    <property type="molecule type" value="Transcribed_RNA"/>
</dbReference>
<name>A0A8D8UTB3_9HEMI</name>
<proteinExistence type="predicted"/>
<protein>
    <submittedName>
        <fullName evidence="1">Uncharacterized protein</fullName>
    </submittedName>
</protein>
<dbReference type="EMBL" id="HBUF01349980">
    <property type="protein sequence ID" value="CAG6712938.1"/>
    <property type="molecule type" value="Transcribed_RNA"/>
</dbReference>
<accession>A0A8D8UTB3</accession>
<dbReference type="EMBL" id="HBUF01349979">
    <property type="protein sequence ID" value="CAG6712935.1"/>
    <property type="molecule type" value="Transcribed_RNA"/>
</dbReference>
<dbReference type="EMBL" id="HBUF01349977">
    <property type="protein sequence ID" value="CAG6712930.1"/>
    <property type="molecule type" value="Transcribed_RNA"/>
</dbReference>
<reference evidence="1" key="1">
    <citation type="submission" date="2021-05" db="EMBL/GenBank/DDBJ databases">
        <authorList>
            <person name="Alioto T."/>
            <person name="Alioto T."/>
            <person name="Gomez Garrido J."/>
        </authorList>
    </citation>
    <scope>NUCLEOTIDE SEQUENCE</scope>
</reference>
<evidence type="ECO:0000313" key="1">
    <source>
        <dbReference type="EMBL" id="CAG6712930.1"/>
    </source>
</evidence>
<dbReference type="AlphaFoldDB" id="A0A8D8UTB3"/>
<organism evidence="1">
    <name type="scientific">Cacopsylla melanoneura</name>
    <dbReference type="NCBI Taxonomy" id="428564"/>
    <lineage>
        <taxon>Eukaryota</taxon>
        <taxon>Metazoa</taxon>
        <taxon>Ecdysozoa</taxon>
        <taxon>Arthropoda</taxon>
        <taxon>Hexapoda</taxon>
        <taxon>Insecta</taxon>
        <taxon>Pterygota</taxon>
        <taxon>Neoptera</taxon>
        <taxon>Paraneoptera</taxon>
        <taxon>Hemiptera</taxon>
        <taxon>Sternorrhyncha</taxon>
        <taxon>Psylloidea</taxon>
        <taxon>Psyllidae</taxon>
        <taxon>Psyllinae</taxon>
        <taxon>Cacopsylla</taxon>
    </lineage>
</organism>
<sequence length="114" mass="12330">MLSSICFIISGYLASISCICRRCSSFKFFMFIVMSTIFSRVGNGIVKVTPSSDLFFLLSPTPAAGSTAISSFSFLFGLICGRGPRAGGFKGFPNLSVSMSASRPCWYTHWLLPA</sequence>
<dbReference type="EMBL" id="HBUF01349981">
    <property type="protein sequence ID" value="CAG6712940.1"/>
    <property type="molecule type" value="Transcribed_RNA"/>
</dbReference>